<dbReference type="AlphaFoldDB" id="A0A1V6P1P4"/>
<gene>
    <name evidence="1" type="ORF">PENPOL_c001G08816</name>
</gene>
<keyword evidence="2" id="KW-1185">Reference proteome</keyword>
<reference evidence="2" key="1">
    <citation type="journal article" date="2017" name="Nat. Microbiol.">
        <title>Global analysis of biosynthetic gene clusters reveals vast potential of secondary metabolite production in Penicillium species.</title>
        <authorList>
            <person name="Nielsen J.C."/>
            <person name="Grijseels S."/>
            <person name="Prigent S."/>
            <person name="Ji B."/>
            <person name="Dainat J."/>
            <person name="Nielsen K.F."/>
            <person name="Frisvad J.C."/>
            <person name="Workman M."/>
            <person name="Nielsen J."/>
        </authorList>
    </citation>
    <scope>NUCLEOTIDE SEQUENCE [LARGE SCALE GENOMIC DNA]</scope>
    <source>
        <strain evidence="2">IBT 4502</strain>
    </source>
</reference>
<proteinExistence type="predicted"/>
<dbReference type="Proteomes" id="UP000191408">
    <property type="component" value="Unassembled WGS sequence"/>
</dbReference>
<organism evidence="1 2">
    <name type="scientific">Penicillium polonicum</name>
    <dbReference type="NCBI Taxonomy" id="60169"/>
    <lineage>
        <taxon>Eukaryota</taxon>
        <taxon>Fungi</taxon>
        <taxon>Dikarya</taxon>
        <taxon>Ascomycota</taxon>
        <taxon>Pezizomycotina</taxon>
        <taxon>Eurotiomycetes</taxon>
        <taxon>Eurotiomycetidae</taxon>
        <taxon>Eurotiales</taxon>
        <taxon>Aspergillaceae</taxon>
        <taxon>Penicillium</taxon>
    </lineage>
</organism>
<name>A0A1V6P1P4_PENPO</name>
<comment type="caution">
    <text evidence="1">The sequence shown here is derived from an EMBL/GenBank/DDBJ whole genome shotgun (WGS) entry which is preliminary data.</text>
</comment>
<sequence>MPSIFGKKTKTPVPSMFDGGNFKPVKDYAKYHNKNLIECQKAQYDRSIFVNVIVAEMTLRGLVQRYDSIEKKLELPVSTPEDKSKVQEWEEELNGLQIQSLFLDIDDEVAWHYA</sequence>
<dbReference type="EMBL" id="MDYM01000001">
    <property type="protein sequence ID" value="OQD70875.1"/>
    <property type="molecule type" value="Genomic_DNA"/>
</dbReference>
<evidence type="ECO:0000313" key="1">
    <source>
        <dbReference type="EMBL" id="OQD70875.1"/>
    </source>
</evidence>
<dbReference type="OrthoDB" id="4366447at2759"/>
<accession>A0A1V6P1P4</accession>
<evidence type="ECO:0000313" key="2">
    <source>
        <dbReference type="Proteomes" id="UP000191408"/>
    </source>
</evidence>
<protein>
    <submittedName>
        <fullName evidence="1">Uncharacterized protein</fullName>
    </submittedName>
</protein>